<feature type="compositionally biased region" description="Pro residues" evidence="1">
    <location>
        <begin position="107"/>
        <end position="116"/>
    </location>
</feature>
<proteinExistence type="predicted"/>
<feature type="compositionally biased region" description="Basic residues" evidence="1">
    <location>
        <begin position="204"/>
        <end position="215"/>
    </location>
</feature>
<accession>A0A6J4Q8L8</accession>
<protein>
    <submittedName>
        <fullName evidence="2">Oxidoreductase of aldo/keto reductase family, subgroup 1</fullName>
    </submittedName>
</protein>
<feature type="compositionally biased region" description="Basic residues" evidence="1">
    <location>
        <begin position="53"/>
        <end position="67"/>
    </location>
</feature>
<evidence type="ECO:0000256" key="1">
    <source>
        <dbReference type="SAM" id="MobiDB-lite"/>
    </source>
</evidence>
<feature type="compositionally biased region" description="Pro residues" evidence="1">
    <location>
        <begin position="259"/>
        <end position="268"/>
    </location>
</feature>
<feature type="compositionally biased region" description="Basic residues" evidence="1">
    <location>
        <begin position="29"/>
        <end position="39"/>
    </location>
</feature>
<sequence>EDSPTAVHPQRRRRVPGDRPGHLRDARQRGRRRDHRRAGGRLPPAGHLQRLPQRARGRRGPAPHHRPPLPGPGHHQAARAGPPLREGAAVDPGVPGASGRRPDRPVPDPLAQPAPEPLRRGLARRDRRPRGWRRGQHRGLQLRAAPPRGDHRRDRRRPGRRPGRDPPVLRLRAAAGVHRRPRDRHRVVEPARAGAGAARPGGHLGRRRARRHRGAGRAAVAPPDRLPPGPAVLGPAAAGREPRPGPRPLRGGGGTDQRPGPPGLPAVRPPVGWRPGDRGAL</sequence>
<name>A0A6J4Q8L8_9ACTN</name>
<gene>
    <name evidence="2" type="ORF">AVDCRST_MAG35-2934</name>
</gene>
<feature type="compositionally biased region" description="Low complexity" evidence="1">
    <location>
        <begin position="190"/>
        <end position="201"/>
    </location>
</feature>
<reference evidence="2" key="1">
    <citation type="submission" date="2020-02" db="EMBL/GenBank/DDBJ databases">
        <authorList>
            <person name="Meier V. D."/>
        </authorList>
    </citation>
    <scope>NUCLEOTIDE SEQUENCE</scope>
    <source>
        <strain evidence="2">AVDCRST_MAG35</strain>
    </source>
</reference>
<feature type="non-terminal residue" evidence="2">
    <location>
        <position position="1"/>
    </location>
</feature>
<dbReference type="AlphaFoldDB" id="A0A6J4Q8L8"/>
<feature type="compositionally biased region" description="Basic and acidic residues" evidence="1">
    <location>
        <begin position="15"/>
        <end position="28"/>
    </location>
</feature>
<feature type="compositionally biased region" description="Basic residues" evidence="1">
    <location>
        <begin position="121"/>
        <end position="137"/>
    </location>
</feature>
<dbReference type="EMBL" id="CADCUY010000569">
    <property type="protein sequence ID" value="CAA9435972.1"/>
    <property type="molecule type" value="Genomic_DNA"/>
</dbReference>
<feature type="non-terminal residue" evidence="2">
    <location>
        <position position="281"/>
    </location>
</feature>
<evidence type="ECO:0000313" key="2">
    <source>
        <dbReference type="EMBL" id="CAA9435972.1"/>
    </source>
</evidence>
<feature type="region of interest" description="Disordered" evidence="1">
    <location>
        <begin position="1"/>
        <end position="281"/>
    </location>
</feature>
<organism evidence="2">
    <name type="scientific">uncultured Quadrisphaera sp</name>
    <dbReference type="NCBI Taxonomy" id="904978"/>
    <lineage>
        <taxon>Bacteria</taxon>
        <taxon>Bacillati</taxon>
        <taxon>Actinomycetota</taxon>
        <taxon>Actinomycetes</taxon>
        <taxon>Kineosporiales</taxon>
        <taxon>Kineosporiaceae</taxon>
        <taxon>Quadrisphaera</taxon>
        <taxon>environmental samples</taxon>
    </lineage>
</organism>